<organism evidence="1 2">
    <name type="scientific">Thiomicrorhabdus lithotrophica</name>
    <dbReference type="NCBI Taxonomy" id="2949997"/>
    <lineage>
        <taxon>Bacteria</taxon>
        <taxon>Pseudomonadati</taxon>
        <taxon>Pseudomonadota</taxon>
        <taxon>Gammaproteobacteria</taxon>
        <taxon>Thiotrichales</taxon>
        <taxon>Piscirickettsiaceae</taxon>
        <taxon>Thiomicrorhabdus</taxon>
    </lineage>
</organism>
<sequence>MAISCADYEQLELAAMQGISMCLIFKNVDSGNYLVKGVIETLYVKQGEEYLLFHDGQEYALNDFQSIDRIG</sequence>
<evidence type="ECO:0000313" key="1">
    <source>
        <dbReference type="EMBL" id="WEJ62832.1"/>
    </source>
</evidence>
<dbReference type="Gene3D" id="2.30.30.400">
    <property type="entry name" value="Rof-like"/>
    <property type="match status" value="1"/>
</dbReference>
<dbReference type="InterPro" id="IPR038626">
    <property type="entry name" value="Rof-like_sf"/>
</dbReference>
<dbReference type="RefSeq" id="WP_275595089.1">
    <property type="nucleotide sequence ID" value="NZ_CP102381.1"/>
</dbReference>
<dbReference type="InterPro" id="IPR023534">
    <property type="entry name" value="Rof/RNase_P-like"/>
</dbReference>
<evidence type="ECO:0000313" key="2">
    <source>
        <dbReference type="Proteomes" id="UP001222275"/>
    </source>
</evidence>
<keyword evidence="2" id="KW-1185">Reference proteome</keyword>
<accession>A0ABY8CBH2</accession>
<protein>
    <submittedName>
        <fullName evidence="1">Rho-binding antiterminator</fullName>
    </submittedName>
</protein>
<name>A0ABY8CBH2_9GAMM</name>
<reference evidence="1 2" key="1">
    <citation type="submission" date="2022-06" db="EMBL/GenBank/DDBJ databases">
        <title>Thiomicrohabdus sp. nov, an obligately chemolithoautotrophic, sulfur-oxidizing bacterium isolated from beach of Guanyin Mountain. Amoy.</title>
        <authorList>
            <person name="Zhu H."/>
        </authorList>
    </citation>
    <scope>NUCLEOTIDE SEQUENCE [LARGE SCALE GENOMIC DNA]</scope>
    <source>
        <strain evidence="1 2">XGS-01</strain>
    </source>
</reference>
<proteinExistence type="predicted"/>
<dbReference type="Proteomes" id="UP001222275">
    <property type="component" value="Chromosome"/>
</dbReference>
<dbReference type="SUPFAM" id="SSF101744">
    <property type="entry name" value="Rof/RNase P subunit-like"/>
    <property type="match status" value="1"/>
</dbReference>
<gene>
    <name evidence="1" type="ORF">NR989_00900</name>
</gene>
<dbReference type="EMBL" id="CP102381">
    <property type="protein sequence ID" value="WEJ62832.1"/>
    <property type="molecule type" value="Genomic_DNA"/>
</dbReference>